<sequence>MRRWLRPPRKLRPTRAGWIFCGLSFGVGFAALNTGNNLLYLVLSLMLAFLVLSGVMSESALRGIRVRRRLPRDLFAGEATAIGLEISNHQSRVPAFAVLVEDRVREIGHGERAAGRAFALRVDAGTDEIRSYNFTPSQRGSVKFLGFRVYTRFPFGLFSKSLTIESETDSVVYPRIENVSIPAEFGTARGGGERVTSSGG</sequence>
<reference evidence="2" key="1">
    <citation type="journal article" date="2014" name="Front. Microbiol.">
        <title>High frequency of phylogenetically diverse reductive dehalogenase-homologous genes in deep subseafloor sedimentary metagenomes.</title>
        <authorList>
            <person name="Kawai M."/>
            <person name="Futagami T."/>
            <person name="Toyoda A."/>
            <person name="Takaki Y."/>
            <person name="Nishi S."/>
            <person name="Hori S."/>
            <person name="Arai W."/>
            <person name="Tsubouchi T."/>
            <person name="Morono Y."/>
            <person name="Uchiyama I."/>
            <person name="Ito T."/>
            <person name="Fujiyama A."/>
            <person name="Inagaki F."/>
            <person name="Takami H."/>
        </authorList>
    </citation>
    <scope>NUCLEOTIDE SEQUENCE</scope>
    <source>
        <strain evidence="2">Expedition CK06-06</strain>
    </source>
</reference>
<organism evidence="2">
    <name type="scientific">marine sediment metagenome</name>
    <dbReference type="NCBI Taxonomy" id="412755"/>
    <lineage>
        <taxon>unclassified sequences</taxon>
        <taxon>metagenomes</taxon>
        <taxon>ecological metagenomes</taxon>
    </lineage>
</organism>
<dbReference type="PANTHER" id="PTHR34351:SF1">
    <property type="entry name" value="SLR1927 PROTEIN"/>
    <property type="match status" value="1"/>
</dbReference>
<evidence type="ECO:0000256" key="1">
    <source>
        <dbReference type="SAM" id="Phobius"/>
    </source>
</evidence>
<keyword evidence="1" id="KW-0472">Membrane</keyword>
<comment type="caution">
    <text evidence="2">The sequence shown here is derived from an EMBL/GenBank/DDBJ whole genome shotgun (WGS) entry which is preliminary data.</text>
</comment>
<feature type="transmembrane region" description="Helical" evidence="1">
    <location>
        <begin position="38"/>
        <end position="61"/>
    </location>
</feature>
<keyword evidence="1" id="KW-1133">Transmembrane helix</keyword>
<dbReference type="EMBL" id="BARS01006802">
    <property type="protein sequence ID" value="GAF73916.1"/>
    <property type="molecule type" value="Genomic_DNA"/>
</dbReference>
<feature type="non-terminal residue" evidence="2">
    <location>
        <position position="200"/>
    </location>
</feature>
<proteinExistence type="predicted"/>
<feature type="transmembrane region" description="Helical" evidence="1">
    <location>
        <begin position="12"/>
        <end position="32"/>
    </location>
</feature>
<evidence type="ECO:0000313" key="2">
    <source>
        <dbReference type="EMBL" id="GAF73916.1"/>
    </source>
</evidence>
<keyword evidence="1" id="KW-0812">Transmembrane</keyword>
<name>X0SFM1_9ZZZZ</name>
<evidence type="ECO:0008006" key="3">
    <source>
        <dbReference type="Google" id="ProtNLM"/>
    </source>
</evidence>
<accession>X0SFM1</accession>
<protein>
    <recommendedName>
        <fullName evidence="3">DUF58 domain-containing protein</fullName>
    </recommendedName>
</protein>
<dbReference type="AlphaFoldDB" id="X0SFM1"/>
<gene>
    <name evidence="2" type="ORF">S01H1_13190</name>
</gene>
<dbReference type="PANTHER" id="PTHR34351">
    <property type="entry name" value="SLR1927 PROTEIN-RELATED"/>
    <property type="match status" value="1"/>
</dbReference>